<name>A0A8J7RM45_9BACT</name>
<gene>
    <name evidence="7" type="ORF">NATSA_14565</name>
</gene>
<dbReference type="Gene3D" id="3.40.140.10">
    <property type="entry name" value="Cytidine Deaminase, domain 2"/>
    <property type="match status" value="1"/>
</dbReference>
<keyword evidence="5" id="KW-0482">Metalloprotease</keyword>
<evidence type="ECO:0000256" key="2">
    <source>
        <dbReference type="ARBA" id="ARBA00022723"/>
    </source>
</evidence>
<dbReference type="GO" id="GO:0006508">
    <property type="term" value="P:proteolysis"/>
    <property type="evidence" value="ECO:0007669"/>
    <property type="project" value="UniProtKB-KW"/>
</dbReference>
<evidence type="ECO:0000259" key="6">
    <source>
        <dbReference type="PROSITE" id="PS50249"/>
    </source>
</evidence>
<dbReference type="PANTHER" id="PTHR30471">
    <property type="entry name" value="DNA REPAIR PROTEIN RADC"/>
    <property type="match status" value="1"/>
</dbReference>
<dbReference type="Pfam" id="PF04002">
    <property type="entry name" value="RadC"/>
    <property type="match status" value="1"/>
</dbReference>
<sequence length="159" mass="17379">MTLSPNIDNCAVEHSQLAEVQLKYRSGNPGRQPQINTPEAAVEYLRSIWDRDAMEICEEFVVLILNASKKCLGWCKLSRGGATATVVEPAHVFRVALLANAHSIVVAHNHPSGNTNFSRADINLTKKLVESGKLLDISVEDHIILTATDSVSCRQSGLM</sequence>
<dbReference type="GO" id="GO:0008237">
    <property type="term" value="F:metallopeptidase activity"/>
    <property type="evidence" value="ECO:0007669"/>
    <property type="project" value="UniProtKB-KW"/>
</dbReference>
<evidence type="ECO:0000256" key="1">
    <source>
        <dbReference type="ARBA" id="ARBA00022670"/>
    </source>
</evidence>
<dbReference type="InterPro" id="IPR020891">
    <property type="entry name" value="UPF0758_CS"/>
</dbReference>
<evidence type="ECO:0000256" key="3">
    <source>
        <dbReference type="ARBA" id="ARBA00022801"/>
    </source>
</evidence>
<dbReference type="EMBL" id="JAFIDN010000017">
    <property type="protein sequence ID" value="MBP3193897.1"/>
    <property type="molecule type" value="Genomic_DNA"/>
</dbReference>
<evidence type="ECO:0000256" key="4">
    <source>
        <dbReference type="ARBA" id="ARBA00022833"/>
    </source>
</evidence>
<keyword evidence="8" id="KW-1185">Reference proteome</keyword>
<keyword evidence="4" id="KW-0862">Zinc</keyword>
<keyword evidence="3" id="KW-0378">Hydrolase</keyword>
<dbReference type="PROSITE" id="PS50249">
    <property type="entry name" value="MPN"/>
    <property type="match status" value="1"/>
</dbReference>
<dbReference type="RefSeq" id="WP_210513357.1">
    <property type="nucleotide sequence ID" value="NZ_JAFIDN010000017.1"/>
</dbReference>
<dbReference type="Proteomes" id="UP000673975">
    <property type="component" value="Unassembled WGS sequence"/>
</dbReference>
<feature type="domain" description="MPN" evidence="6">
    <location>
        <begin position="34"/>
        <end position="159"/>
    </location>
</feature>
<dbReference type="PANTHER" id="PTHR30471:SF3">
    <property type="entry name" value="UPF0758 PROTEIN YEES-RELATED"/>
    <property type="match status" value="1"/>
</dbReference>
<evidence type="ECO:0000313" key="8">
    <source>
        <dbReference type="Proteomes" id="UP000673975"/>
    </source>
</evidence>
<accession>A0A8J7RM45</accession>
<evidence type="ECO:0000313" key="7">
    <source>
        <dbReference type="EMBL" id="MBP3193897.1"/>
    </source>
</evidence>
<comment type="caution">
    <text evidence="7">The sequence shown here is derived from an EMBL/GenBank/DDBJ whole genome shotgun (WGS) entry which is preliminary data.</text>
</comment>
<reference evidence="7" key="1">
    <citation type="submission" date="2021-02" db="EMBL/GenBank/DDBJ databases">
        <title>Natronogracilivirga saccharolytica gen. nov. sp. nov. a new anaerobic, haloalkiliphilic carbohydrate-fermenting bacterium from soda lake and proposing of Cyclonatronumiaceae fam. nov. in the phylum Balneolaeota.</title>
        <authorList>
            <person name="Zhilina T.N."/>
            <person name="Sorokin D.Y."/>
            <person name="Zavarzina D.G."/>
            <person name="Toshchakov S.V."/>
            <person name="Kublanov I.V."/>
        </authorList>
    </citation>
    <scope>NUCLEOTIDE SEQUENCE</scope>
    <source>
        <strain evidence="7">Z-1702</strain>
    </source>
</reference>
<dbReference type="InterPro" id="IPR025657">
    <property type="entry name" value="RadC_JAB"/>
</dbReference>
<evidence type="ECO:0000256" key="5">
    <source>
        <dbReference type="ARBA" id="ARBA00023049"/>
    </source>
</evidence>
<dbReference type="GO" id="GO:0046872">
    <property type="term" value="F:metal ion binding"/>
    <property type="evidence" value="ECO:0007669"/>
    <property type="project" value="UniProtKB-KW"/>
</dbReference>
<dbReference type="PROSITE" id="PS01302">
    <property type="entry name" value="UPF0758"/>
    <property type="match status" value="1"/>
</dbReference>
<dbReference type="InterPro" id="IPR001405">
    <property type="entry name" value="UPF0758"/>
</dbReference>
<keyword evidence="2" id="KW-0479">Metal-binding</keyword>
<dbReference type="CDD" id="cd08071">
    <property type="entry name" value="MPN_DUF2466"/>
    <property type="match status" value="1"/>
</dbReference>
<protein>
    <submittedName>
        <fullName evidence="7">JAB domain-containing protein</fullName>
    </submittedName>
</protein>
<proteinExistence type="predicted"/>
<dbReference type="AlphaFoldDB" id="A0A8J7RM45"/>
<dbReference type="InterPro" id="IPR037518">
    <property type="entry name" value="MPN"/>
</dbReference>
<keyword evidence="1" id="KW-0645">Protease</keyword>
<organism evidence="7 8">
    <name type="scientific">Natronogracilivirga saccharolytica</name>
    <dbReference type="NCBI Taxonomy" id="2812953"/>
    <lineage>
        <taxon>Bacteria</taxon>
        <taxon>Pseudomonadati</taxon>
        <taxon>Balneolota</taxon>
        <taxon>Balneolia</taxon>
        <taxon>Balneolales</taxon>
        <taxon>Cyclonatronaceae</taxon>
        <taxon>Natronogracilivirga</taxon>
    </lineage>
</organism>